<evidence type="ECO:0000259" key="1">
    <source>
        <dbReference type="PROSITE" id="PS50943"/>
    </source>
</evidence>
<organism evidence="2 3">
    <name type="scientific">Micromonospora zhanjiangensis</name>
    <dbReference type="NCBI Taxonomy" id="1522057"/>
    <lineage>
        <taxon>Bacteria</taxon>
        <taxon>Bacillati</taxon>
        <taxon>Actinomycetota</taxon>
        <taxon>Actinomycetes</taxon>
        <taxon>Micromonosporales</taxon>
        <taxon>Micromonosporaceae</taxon>
        <taxon>Micromonospora</taxon>
    </lineage>
</organism>
<feature type="domain" description="HTH cro/C1-type" evidence="1">
    <location>
        <begin position="18"/>
        <end position="72"/>
    </location>
</feature>
<dbReference type="InterPro" id="IPR010982">
    <property type="entry name" value="Lambda_DNA-bd_dom_sf"/>
</dbReference>
<dbReference type="SUPFAM" id="SSF47413">
    <property type="entry name" value="lambda repressor-like DNA-binding domains"/>
    <property type="match status" value="1"/>
</dbReference>
<dbReference type="RefSeq" id="WP_377543671.1">
    <property type="nucleotide sequence ID" value="NZ_JBHSBN010000005.1"/>
</dbReference>
<keyword evidence="3" id="KW-1185">Reference proteome</keyword>
<dbReference type="Proteomes" id="UP001595868">
    <property type="component" value="Unassembled WGS sequence"/>
</dbReference>
<dbReference type="Pfam" id="PF19054">
    <property type="entry name" value="DUF5753"/>
    <property type="match status" value="1"/>
</dbReference>
<dbReference type="EMBL" id="JBHSBN010000005">
    <property type="protein sequence ID" value="MFC4106160.1"/>
    <property type="molecule type" value="Genomic_DNA"/>
</dbReference>
<gene>
    <name evidence="2" type="ORF">ACFOX0_09445</name>
</gene>
<evidence type="ECO:0000313" key="2">
    <source>
        <dbReference type="EMBL" id="MFC4106160.1"/>
    </source>
</evidence>
<dbReference type="CDD" id="cd00093">
    <property type="entry name" value="HTH_XRE"/>
    <property type="match status" value="1"/>
</dbReference>
<evidence type="ECO:0000313" key="3">
    <source>
        <dbReference type="Proteomes" id="UP001595868"/>
    </source>
</evidence>
<dbReference type="Gene3D" id="1.10.260.40">
    <property type="entry name" value="lambda repressor-like DNA-binding domains"/>
    <property type="match status" value="1"/>
</dbReference>
<accession>A0ABV8KJT8</accession>
<proteinExistence type="predicted"/>
<protein>
    <submittedName>
        <fullName evidence="2">Helix-turn-helix domain-containing protein</fullName>
    </submittedName>
</protein>
<dbReference type="InterPro" id="IPR043917">
    <property type="entry name" value="DUF5753"/>
</dbReference>
<name>A0ABV8KJT8_9ACTN</name>
<reference evidence="3" key="1">
    <citation type="journal article" date="2019" name="Int. J. Syst. Evol. Microbiol.">
        <title>The Global Catalogue of Microorganisms (GCM) 10K type strain sequencing project: providing services to taxonomists for standard genome sequencing and annotation.</title>
        <authorList>
            <consortium name="The Broad Institute Genomics Platform"/>
            <consortium name="The Broad Institute Genome Sequencing Center for Infectious Disease"/>
            <person name="Wu L."/>
            <person name="Ma J."/>
        </authorList>
    </citation>
    <scope>NUCLEOTIDE SEQUENCE [LARGE SCALE GENOMIC DNA]</scope>
    <source>
        <strain evidence="3">2902at01</strain>
    </source>
</reference>
<dbReference type="Pfam" id="PF13560">
    <property type="entry name" value="HTH_31"/>
    <property type="match status" value="1"/>
</dbReference>
<sequence>MAQIASPTVRARRLRRELARLRNRAGLTAEDVARSLDWHRTKVIRIENGHSRLMRKDMQTLFDLYGTSDEERESLTALARQAHQKGWWSAYGDVLPDNYLGFEAEASSISTFESLYVPGLLQTEDYARAIIRAGRDTADDDEVDRRVAARLARKALLVRSAPPALWVVLDEAVVRRLVGGPSVMRGQLARLAEACRLPMVELQVLPFAAGAHAAMGGPFTILDYADAALDPAIVYVDNDTSTMLLEDEKQVLRYRLMFDHLRAKALDPDRSADFLAEVADDYPD</sequence>
<comment type="caution">
    <text evidence="2">The sequence shown here is derived from an EMBL/GenBank/DDBJ whole genome shotgun (WGS) entry which is preliminary data.</text>
</comment>
<dbReference type="InterPro" id="IPR001387">
    <property type="entry name" value="Cro/C1-type_HTH"/>
</dbReference>
<dbReference type="PROSITE" id="PS50943">
    <property type="entry name" value="HTH_CROC1"/>
    <property type="match status" value="1"/>
</dbReference>
<dbReference type="SMART" id="SM00530">
    <property type="entry name" value="HTH_XRE"/>
    <property type="match status" value="1"/>
</dbReference>